<feature type="domain" description="Calcium channel YVC1-like C-terminal transmembrane" evidence="2">
    <location>
        <begin position="85"/>
        <end position="115"/>
    </location>
</feature>
<reference evidence="3" key="1">
    <citation type="journal article" date="2014" name="Front. Microbiol.">
        <title>High frequency of phylogenetically diverse reductive dehalogenase-homologous genes in deep subseafloor sedimentary metagenomes.</title>
        <authorList>
            <person name="Kawai M."/>
            <person name="Futagami T."/>
            <person name="Toyoda A."/>
            <person name="Takaki Y."/>
            <person name="Nishi S."/>
            <person name="Hori S."/>
            <person name="Arai W."/>
            <person name="Tsubouchi T."/>
            <person name="Morono Y."/>
            <person name="Uchiyama I."/>
            <person name="Ito T."/>
            <person name="Fujiyama A."/>
            <person name="Inagaki F."/>
            <person name="Takami H."/>
        </authorList>
    </citation>
    <scope>NUCLEOTIDE SEQUENCE</scope>
    <source>
        <strain evidence="3">Expedition CK06-06</strain>
    </source>
</reference>
<dbReference type="AlphaFoldDB" id="X1UAR6"/>
<evidence type="ECO:0000259" key="2">
    <source>
        <dbReference type="Pfam" id="PF23317"/>
    </source>
</evidence>
<dbReference type="InterPro" id="IPR056336">
    <property type="entry name" value="YVC1_C"/>
</dbReference>
<keyword evidence="1" id="KW-0472">Membrane</keyword>
<feature type="transmembrane region" description="Helical" evidence="1">
    <location>
        <begin position="80"/>
        <end position="97"/>
    </location>
</feature>
<dbReference type="InterPro" id="IPR052971">
    <property type="entry name" value="TRP_calcium_channel"/>
</dbReference>
<dbReference type="PANTHER" id="PTHR35859:SF4">
    <property type="entry name" value="MEMBRANE CHANNEL PROTEIN, PUTATIVE (AFU_ORTHOLOGUE AFUA_6G11300)-RELATED"/>
    <property type="match status" value="1"/>
</dbReference>
<protein>
    <recommendedName>
        <fullName evidence="2">Calcium channel YVC1-like C-terminal transmembrane domain-containing protein</fullName>
    </recommendedName>
</protein>
<keyword evidence="1" id="KW-1133">Transmembrane helix</keyword>
<feature type="non-terminal residue" evidence="3">
    <location>
        <position position="1"/>
    </location>
</feature>
<accession>X1UAR6</accession>
<comment type="caution">
    <text evidence="3">The sequence shown here is derived from an EMBL/GenBank/DDBJ whole genome shotgun (WGS) entry which is preliminary data.</text>
</comment>
<dbReference type="EMBL" id="BARW01031265">
    <property type="protein sequence ID" value="GAJ14618.1"/>
    <property type="molecule type" value="Genomic_DNA"/>
</dbReference>
<evidence type="ECO:0000313" key="3">
    <source>
        <dbReference type="EMBL" id="GAJ14618.1"/>
    </source>
</evidence>
<dbReference type="Pfam" id="PF23317">
    <property type="entry name" value="YVC1_C"/>
    <property type="match status" value="1"/>
</dbReference>
<sequence length="128" mass="14304">PRDRDEHANAVVGYGTLNNGHSPSALPADSVLSRKANAAQLARKISNDPSSVRRSASLYDPREASLFKLSRLRVPRYRQVSSTLSFAIMLGLFLAVLVERSLYITPLEVVFWFWTGLTKNWLICGLRS</sequence>
<organism evidence="3">
    <name type="scientific">marine sediment metagenome</name>
    <dbReference type="NCBI Taxonomy" id="412755"/>
    <lineage>
        <taxon>unclassified sequences</taxon>
        <taxon>metagenomes</taxon>
        <taxon>ecological metagenomes</taxon>
    </lineage>
</organism>
<dbReference type="PANTHER" id="PTHR35859">
    <property type="entry name" value="NONSELECTIVE CATION CHANNEL PROTEIN"/>
    <property type="match status" value="1"/>
</dbReference>
<proteinExistence type="predicted"/>
<evidence type="ECO:0000256" key="1">
    <source>
        <dbReference type="SAM" id="Phobius"/>
    </source>
</evidence>
<name>X1UAR6_9ZZZZ</name>
<gene>
    <name evidence="3" type="ORF">S12H4_49774</name>
</gene>
<keyword evidence="1" id="KW-0812">Transmembrane</keyword>